<protein>
    <submittedName>
        <fullName evidence="2">Uncharacterized protein</fullName>
    </submittedName>
</protein>
<dbReference type="AlphaFoldDB" id="A0A1H6YWA5"/>
<sequence length="125" mass="14835">MKNIISSCIVLCLLLVSHMGFAQNITDVKKKTAEEVALIQKTLLLNDKVDYKELSEILEAKNNFLNENDLKEGRTLWTLQYEYFNRIEGFFKQSKLEKEYKTLKENKELLDKLNFKFYDKNNDEE</sequence>
<evidence type="ECO:0000256" key="1">
    <source>
        <dbReference type="SAM" id="SignalP"/>
    </source>
</evidence>
<dbReference type="EMBL" id="FNYS01000036">
    <property type="protein sequence ID" value="SEJ41652.1"/>
    <property type="molecule type" value="Genomic_DNA"/>
</dbReference>
<gene>
    <name evidence="2" type="ORF">SAMN04488018_1362</name>
</gene>
<name>A0A1H6YWA5_9FLAO</name>
<dbReference type="Proteomes" id="UP000183077">
    <property type="component" value="Unassembled WGS sequence"/>
</dbReference>
<proteinExistence type="predicted"/>
<keyword evidence="1" id="KW-0732">Signal</keyword>
<organism evidence="2 3">
    <name type="scientific">Myroides marinus</name>
    <dbReference type="NCBI Taxonomy" id="703342"/>
    <lineage>
        <taxon>Bacteria</taxon>
        <taxon>Pseudomonadati</taxon>
        <taxon>Bacteroidota</taxon>
        <taxon>Flavobacteriia</taxon>
        <taxon>Flavobacteriales</taxon>
        <taxon>Flavobacteriaceae</taxon>
        <taxon>Myroides</taxon>
    </lineage>
</organism>
<accession>A0A1H6YWA5</accession>
<evidence type="ECO:0000313" key="2">
    <source>
        <dbReference type="EMBL" id="SEJ41652.1"/>
    </source>
</evidence>
<feature type="chain" id="PRO_5010340090" evidence="1">
    <location>
        <begin position="23"/>
        <end position="125"/>
    </location>
</feature>
<evidence type="ECO:0000313" key="3">
    <source>
        <dbReference type="Proteomes" id="UP000183077"/>
    </source>
</evidence>
<dbReference type="RefSeq" id="WP_133145887.1">
    <property type="nucleotide sequence ID" value="NZ_FNYS01000036.1"/>
</dbReference>
<reference evidence="2 3" key="1">
    <citation type="submission" date="2016-10" db="EMBL/GenBank/DDBJ databases">
        <authorList>
            <person name="de Groot N.N."/>
        </authorList>
    </citation>
    <scope>NUCLEOTIDE SEQUENCE [LARGE SCALE GENOMIC DNA]</scope>
    <source>
        <strain evidence="2 3">DSM 23048</strain>
    </source>
</reference>
<feature type="signal peptide" evidence="1">
    <location>
        <begin position="1"/>
        <end position="22"/>
    </location>
</feature>
<dbReference type="GeneID" id="82258827"/>